<feature type="compositionally biased region" description="Basic and acidic residues" evidence="1">
    <location>
        <begin position="56"/>
        <end position="68"/>
    </location>
</feature>
<dbReference type="AlphaFoldDB" id="A0AAN6E477"/>
<evidence type="ECO:0000256" key="1">
    <source>
        <dbReference type="SAM" id="MobiDB-lite"/>
    </source>
</evidence>
<name>A0AAN6E477_9EURO</name>
<feature type="compositionally biased region" description="Low complexity" evidence="1">
    <location>
        <begin position="1"/>
        <end position="51"/>
    </location>
</feature>
<gene>
    <name evidence="2" type="ORF">EDD36DRAFT_415241</name>
</gene>
<evidence type="ECO:0000313" key="3">
    <source>
        <dbReference type="Proteomes" id="UP001203852"/>
    </source>
</evidence>
<feature type="compositionally biased region" description="Polar residues" evidence="1">
    <location>
        <begin position="187"/>
        <end position="204"/>
    </location>
</feature>
<reference evidence="2" key="1">
    <citation type="journal article" date="2022" name="bioRxiv">
        <title>Deciphering the potential niche of two novel black yeast fungi from a biological soil crust based on their genomes, phenotypes, and melanin regulation.</title>
        <authorList>
            <consortium name="DOE Joint Genome Institute"/>
            <person name="Carr E.C."/>
            <person name="Barton Q."/>
            <person name="Grambo S."/>
            <person name="Sullivan M."/>
            <person name="Renfro C.M."/>
            <person name="Kuo A."/>
            <person name="Pangilinan J."/>
            <person name="Lipzen A."/>
            <person name="Keymanesh K."/>
            <person name="Savage E."/>
            <person name="Barry K."/>
            <person name="Grigoriev I.V."/>
            <person name="Riekhof W.R."/>
            <person name="Harris S.S."/>
        </authorList>
    </citation>
    <scope>NUCLEOTIDE SEQUENCE</scope>
    <source>
        <strain evidence="2">JF 03-4F</strain>
    </source>
</reference>
<feature type="compositionally biased region" description="Acidic residues" evidence="1">
    <location>
        <begin position="69"/>
        <end position="83"/>
    </location>
</feature>
<evidence type="ECO:0000313" key="2">
    <source>
        <dbReference type="EMBL" id="KAI1616340.1"/>
    </source>
</evidence>
<dbReference type="EMBL" id="MU404351">
    <property type="protein sequence ID" value="KAI1616340.1"/>
    <property type="molecule type" value="Genomic_DNA"/>
</dbReference>
<organism evidence="2 3">
    <name type="scientific">Exophiala viscosa</name>
    <dbReference type="NCBI Taxonomy" id="2486360"/>
    <lineage>
        <taxon>Eukaryota</taxon>
        <taxon>Fungi</taxon>
        <taxon>Dikarya</taxon>
        <taxon>Ascomycota</taxon>
        <taxon>Pezizomycotina</taxon>
        <taxon>Eurotiomycetes</taxon>
        <taxon>Chaetothyriomycetidae</taxon>
        <taxon>Chaetothyriales</taxon>
        <taxon>Herpotrichiellaceae</taxon>
        <taxon>Exophiala</taxon>
    </lineage>
</organism>
<proteinExistence type="predicted"/>
<sequence>MEATPTTYPADATAPGAPRSSASSSSLSSPTQSTFSKGHSSRGSGSSITSSPIPRESFDMYSTKRLEDVTEEPQEIQERDEFEGYTLVNDGSFDFPDYDKAFSNYFGGDIEQSPPSSPIQPEWTLRDADDWSSTSSAAPPLYKRRRSMEQPTSAPAAAPANAHRLSSKFGSISRRWKNRSAPGPQLSVITHLNSPASRSGSLNSSQIVSPAMSAISKHESLLPLSPVAPLTSQTSFEMHTEPLQESEGDEDEEPCQATTPLLPPVLAEVCKKEEPIQSPLQSPSIAPTSAIMSSRNSFDAPLSCLPSPPLSTKPSMVSMHNRSRTNTMTNGPILDIPPLQLLDDVLDPWTVRLGHANFTIHPEPYTPETIDLDSYTEYRNNWDHARTNYARHISRTAEHYGSTSKVYKLSEEKWSLVDDAWKRHHNLMRSILAPVLARLSDGDSSMQNSTASSAVLEKPATKVILPVIDDKSGKFPELGDGEIVGPMSVARPRAMTSPNRGIDPRSPSLSPYKRNLRKFLIDFFHK</sequence>
<dbReference type="Proteomes" id="UP001203852">
    <property type="component" value="Unassembled WGS sequence"/>
</dbReference>
<accession>A0AAN6E477</accession>
<keyword evidence="3" id="KW-1185">Reference proteome</keyword>
<protein>
    <recommendedName>
        <fullName evidence="4">Only prolin and serin are matching in the corresponding protein</fullName>
    </recommendedName>
</protein>
<feature type="region of interest" description="Disordered" evidence="1">
    <location>
        <begin position="105"/>
        <end position="204"/>
    </location>
</feature>
<feature type="region of interest" description="Disordered" evidence="1">
    <location>
        <begin position="1"/>
        <end position="83"/>
    </location>
</feature>
<comment type="caution">
    <text evidence="2">The sequence shown here is derived from an EMBL/GenBank/DDBJ whole genome shotgun (WGS) entry which is preliminary data.</text>
</comment>
<feature type="compositionally biased region" description="Low complexity" evidence="1">
    <location>
        <begin position="110"/>
        <end position="122"/>
    </location>
</feature>
<evidence type="ECO:0008006" key="4">
    <source>
        <dbReference type="Google" id="ProtNLM"/>
    </source>
</evidence>